<dbReference type="Pfam" id="PF11307">
    <property type="entry name" value="DUF3109"/>
    <property type="match status" value="1"/>
</dbReference>
<comment type="caution">
    <text evidence="2">The sequence shown here is derived from an EMBL/GenBank/DDBJ whole genome shotgun (WGS) entry which is preliminary data.</text>
</comment>
<dbReference type="OrthoDB" id="597501at2"/>
<sequence length="201" mass="23053">MIEIENTIVSTEVIETFFCCDLEKCGGACCIEGESGAPLLEVEKDLICQAYPLVEHLLSQKNKDYISEHGLMYYDGDGDLVTNIIDGGECVFTCPEKGGSCRCAFEKEYNEGKNDIFYKPISCHLYPIRLTQYTDFIAVNYHRWSPICEPARALGEKLGLRLYKFLKEPLIRAFGEEWYEKLEQEAEVYLNALEQEKKDKK</sequence>
<dbReference type="STRING" id="36874.HQ34_05080"/>
<proteinExistence type="inferred from homology"/>
<keyword evidence="3" id="KW-1185">Reference proteome</keyword>
<evidence type="ECO:0000256" key="1">
    <source>
        <dbReference type="ARBA" id="ARBA00093770"/>
    </source>
</evidence>
<organism evidence="2 3">
    <name type="scientific">Porphyromonas cangingivalis</name>
    <dbReference type="NCBI Taxonomy" id="36874"/>
    <lineage>
        <taxon>Bacteria</taxon>
        <taxon>Pseudomonadati</taxon>
        <taxon>Bacteroidota</taxon>
        <taxon>Bacteroidia</taxon>
        <taxon>Bacteroidales</taxon>
        <taxon>Porphyromonadaceae</taxon>
        <taxon>Porphyromonas</taxon>
    </lineage>
</organism>
<evidence type="ECO:0008006" key="4">
    <source>
        <dbReference type="Google" id="ProtNLM"/>
    </source>
</evidence>
<accession>A0A0A2F1Y6</accession>
<dbReference type="RefSeq" id="WP_036850779.1">
    <property type="nucleotide sequence ID" value="NZ_JQJD01000010.1"/>
</dbReference>
<name>A0A0A2F1Y6_PORCN</name>
<gene>
    <name evidence="2" type="ORF">HQ35_02700</name>
</gene>
<dbReference type="InterPro" id="IPR021458">
    <property type="entry name" value="Rv0495c"/>
</dbReference>
<evidence type="ECO:0000313" key="2">
    <source>
        <dbReference type="EMBL" id="KGN82484.1"/>
    </source>
</evidence>
<dbReference type="EMBL" id="JQJD01000010">
    <property type="protein sequence ID" value="KGN82484.1"/>
    <property type="molecule type" value="Genomic_DNA"/>
</dbReference>
<comment type="similarity">
    <text evidence="1">Belongs to the Rv0495c family.</text>
</comment>
<reference evidence="2 3" key="1">
    <citation type="submission" date="2014-08" db="EMBL/GenBank/DDBJ databases">
        <title>Porphyromonas cangingivalis strain:COT-109_OH1386 Genome sequencing.</title>
        <authorList>
            <person name="Wallis C."/>
            <person name="Deusch O."/>
            <person name="O'Flynn C."/>
            <person name="Davis I."/>
            <person name="Jospin G."/>
            <person name="Darling A.E."/>
            <person name="Coil D.A."/>
            <person name="Alexiev A."/>
            <person name="Horsfall A."/>
            <person name="Kirkwood N."/>
            <person name="Harris S."/>
            <person name="Eisen J.A."/>
        </authorList>
    </citation>
    <scope>NUCLEOTIDE SEQUENCE [LARGE SCALE GENOMIC DNA]</scope>
    <source>
        <strain evidence="3">COT-109 OH1386</strain>
    </source>
</reference>
<dbReference type="Proteomes" id="UP000030125">
    <property type="component" value="Unassembled WGS sequence"/>
</dbReference>
<dbReference type="eggNOG" id="COG0727">
    <property type="taxonomic scope" value="Bacteria"/>
</dbReference>
<dbReference type="AlphaFoldDB" id="A0A0A2F1Y6"/>
<protein>
    <recommendedName>
        <fullName evidence="4">DUF3109 family protein</fullName>
    </recommendedName>
</protein>
<evidence type="ECO:0000313" key="3">
    <source>
        <dbReference type="Proteomes" id="UP000030125"/>
    </source>
</evidence>